<name>A0AAV0SZY4_HYABA</name>
<dbReference type="PANTHER" id="PTHR12400">
    <property type="entry name" value="INOSITOL POLYPHOSPHATE KINASE"/>
    <property type="match status" value="1"/>
</dbReference>
<dbReference type="Proteomes" id="UP001162031">
    <property type="component" value="Unassembled WGS sequence"/>
</dbReference>
<protein>
    <recommendedName>
        <fullName evidence="8">Kinase</fullName>
        <ecNumber evidence="8">2.7.-.-</ecNumber>
    </recommendedName>
</protein>
<dbReference type="InterPro" id="IPR005522">
    <property type="entry name" value="IPK"/>
</dbReference>
<evidence type="ECO:0000256" key="8">
    <source>
        <dbReference type="RuleBase" id="RU363090"/>
    </source>
</evidence>
<dbReference type="EC" id="2.7.-.-" evidence="8"/>
<keyword evidence="4 8" id="KW-0418">Kinase</keyword>
<dbReference type="InterPro" id="IPR038286">
    <property type="entry name" value="IPK_sf"/>
</dbReference>
<dbReference type="SUPFAM" id="SSF56104">
    <property type="entry name" value="SAICAR synthase-like"/>
    <property type="match status" value="1"/>
</dbReference>
<dbReference type="GO" id="GO:0005737">
    <property type="term" value="C:cytoplasm"/>
    <property type="evidence" value="ECO:0007669"/>
    <property type="project" value="TreeGrafter"/>
</dbReference>
<comment type="catalytic activity">
    <reaction evidence="7">
        <text>1D-myo-inositol 1,3,4,6-tetrakisphosphate + ATP = 1D-myo-inositol 1,3,4,5,6-pentakisphosphate + ADP + H(+)</text>
        <dbReference type="Rhea" id="RHEA:12717"/>
        <dbReference type="ChEBI" id="CHEBI:15378"/>
        <dbReference type="ChEBI" id="CHEBI:30616"/>
        <dbReference type="ChEBI" id="CHEBI:57660"/>
        <dbReference type="ChEBI" id="CHEBI:57733"/>
        <dbReference type="ChEBI" id="CHEBI:456216"/>
        <dbReference type="EC" id="2.7.1.140"/>
    </reaction>
</comment>
<dbReference type="GO" id="GO:0005524">
    <property type="term" value="F:ATP binding"/>
    <property type="evidence" value="ECO:0007669"/>
    <property type="project" value="UniProtKB-KW"/>
</dbReference>
<dbReference type="GO" id="GO:0005634">
    <property type="term" value="C:nucleus"/>
    <property type="evidence" value="ECO:0007669"/>
    <property type="project" value="TreeGrafter"/>
</dbReference>
<evidence type="ECO:0000313" key="9">
    <source>
        <dbReference type="EMBL" id="CAI5710422.1"/>
    </source>
</evidence>
<comment type="similarity">
    <text evidence="1 8">Belongs to the inositol phosphokinase (IPK) family.</text>
</comment>
<evidence type="ECO:0000256" key="4">
    <source>
        <dbReference type="ARBA" id="ARBA00022777"/>
    </source>
</evidence>
<evidence type="ECO:0000256" key="6">
    <source>
        <dbReference type="ARBA" id="ARBA00036164"/>
    </source>
</evidence>
<comment type="caution">
    <text evidence="9">The sequence shown here is derived from an EMBL/GenBank/DDBJ whole genome shotgun (WGS) entry which is preliminary data.</text>
</comment>
<dbReference type="Gene3D" id="3.30.470.160">
    <property type="entry name" value="Inositol polyphosphate kinase"/>
    <property type="match status" value="1"/>
</dbReference>
<dbReference type="AlphaFoldDB" id="A0AAV0SZY4"/>
<gene>
    <name evidence="9" type="ORF">HBR001_LOCUS466</name>
</gene>
<dbReference type="EMBL" id="CANTFL010000059">
    <property type="protein sequence ID" value="CAI5710422.1"/>
    <property type="molecule type" value="Genomic_DNA"/>
</dbReference>
<dbReference type="GO" id="GO:0051765">
    <property type="term" value="F:inositol tetrakisphosphate kinase activity"/>
    <property type="evidence" value="ECO:0007669"/>
    <property type="project" value="TreeGrafter"/>
</dbReference>
<dbReference type="GO" id="GO:0032958">
    <property type="term" value="P:inositol phosphate biosynthetic process"/>
    <property type="evidence" value="ECO:0007669"/>
    <property type="project" value="InterPro"/>
</dbReference>
<evidence type="ECO:0000256" key="1">
    <source>
        <dbReference type="ARBA" id="ARBA00007374"/>
    </source>
</evidence>
<sequence length="284" mass="32318">MAGNFVHQVGGHTTAKTSLKAQNGHILKPYQSNRRGERERNFYERVFTLETESPEFAALRRFLPMYYGSTVIAEAGDNKDEMASTSAHDGEYLVLEDLTWGRQWPCIMDIKMGTRSYEDGASLEKSSYEKSKSSLQEIAGFRIQGIKRLDPKEKRYVELDKYFGRSITSMDELPRALGRFFPLENKAKTVKLLEAFLQSLDQLKTWFDEQQTTMFIASSFLFLYDGEESPHEGKPVSEAYAADIRLIDFAHVSHPASPQLDDGLRTGIATLIQCFQTLLRESQA</sequence>
<dbReference type="GO" id="GO:0008440">
    <property type="term" value="F:inositol-1,4,5-trisphosphate 3-kinase activity"/>
    <property type="evidence" value="ECO:0007669"/>
    <property type="project" value="TreeGrafter"/>
</dbReference>
<organism evidence="9 10">
    <name type="scientific">Hyaloperonospora brassicae</name>
    <name type="common">Brassica downy mildew</name>
    <name type="synonym">Peronospora brassicae</name>
    <dbReference type="NCBI Taxonomy" id="162125"/>
    <lineage>
        <taxon>Eukaryota</taxon>
        <taxon>Sar</taxon>
        <taxon>Stramenopiles</taxon>
        <taxon>Oomycota</taxon>
        <taxon>Peronosporomycetes</taxon>
        <taxon>Peronosporales</taxon>
        <taxon>Peronosporaceae</taxon>
        <taxon>Hyaloperonospora</taxon>
    </lineage>
</organism>
<comment type="catalytic activity">
    <reaction evidence="6">
        <text>1D-myo-inositol 1,4,5-trisphosphate + 2 ATP = 1D-myo-inositol 1,3,4,5,6-pentakisphosphate + 2 ADP + 2 H(+)</text>
        <dbReference type="Rhea" id="RHEA:32359"/>
        <dbReference type="ChEBI" id="CHEBI:15378"/>
        <dbReference type="ChEBI" id="CHEBI:30616"/>
        <dbReference type="ChEBI" id="CHEBI:57733"/>
        <dbReference type="ChEBI" id="CHEBI:203600"/>
        <dbReference type="ChEBI" id="CHEBI:456216"/>
        <dbReference type="EC" id="2.7.1.151"/>
    </reaction>
</comment>
<keyword evidence="5" id="KW-0067">ATP-binding</keyword>
<reference evidence="9" key="1">
    <citation type="submission" date="2022-12" db="EMBL/GenBank/DDBJ databases">
        <authorList>
            <person name="Webb A."/>
        </authorList>
    </citation>
    <scope>NUCLEOTIDE SEQUENCE</scope>
    <source>
        <strain evidence="9">Hp1</strain>
    </source>
</reference>
<accession>A0AAV0SZY4</accession>
<keyword evidence="3" id="KW-0547">Nucleotide-binding</keyword>
<dbReference type="Pfam" id="PF03770">
    <property type="entry name" value="IPK"/>
    <property type="match status" value="1"/>
</dbReference>
<evidence type="ECO:0000256" key="5">
    <source>
        <dbReference type="ARBA" id="ARBA00022840"/>
    </source>
</evidence>
<evidence type="ECO:0000313" key="10">
    <source>
        <dbReference type="Proteomes" id="UP001162031"/>
    </source>
</evidence>
<keyword evidence="10" id="KW-1185">Reference proteome</keyword>
<dbReference type="PANTHER" id="PTHR12400:SF51">
    <property type="entry name" value="INOSITOL POLYPHOSPHATE MULTIKINASE"/>
    <property type="match status" value="1"/>
</dbReference>
<evidence type="ECO:0000256" key="3">
    <source>
        <dbReference type="ARBA" id="ARBA00022741"/>
    </source>
</evidence>
<evidence type="ECO:0000256" key="7">
    <source>
        <dbReference type="ARBA" id="ARBA00036525"/>
    </source>
</evidence>
<evidence type="ECO:0000256" key="2">
    <source>
        <dbReference type="ARBA" id="ARBA00022679"/>
    </source>
</evidence>
<keyword evidence="2 8" id="KW-0808">Transferase</keyword>
<proteinExistence type="inferred from homology"/>